<evidence type="ECO:0000256" key="1">
    <source>
        <dbReference type="ARBA" id="ARBA00008655"/>
    </source>
</evidence>
<proteinExistence type="inferred from homology"/>
<reference evidence="7 8" key="1">
    <citation type="submission" date="2025-04" db="UniProtKB">
        <authorList>
            <consortium name="RefSeq"/>
        </authorList>
    </citation>
    <scope>IDENTIFICATION</scope>
    <source>
        <tissue evidence="7 8">Tentacle</tissue>
    </source>
</reference>
<keyword evidence="4" id="KW-0812">Transmembrane</keyword>
<dbReference type="GO" id="GO:0003841">
    <property type="term" value="F:1-acylglycerol-3-phosphate O-acyltransferase activity"/>
    <property type="evidence" value="ECO:0007669"/>
    <property type="project" value="TreeGrafter"/>
</dbReference>
<dbReference type="InterPro" id="IPR002123">
    <property type="entry name" value="Plipid/glycerol_acylTrfase"/>
</dbReference>
<dbReference type="RefSeq" id="XP_031554342.1">
    <property type="nucleotide sequence ID" value="XM_031698482.1"/>
</dbReference>
<feature type="transmembrane region" description="Helical" evidence="4">
    <location>
        <begin position="18"/>
        <end position="45"/>
    </location>
</feature>
<dbReference type="PANTHER" id="PTHR10983:SF24">
    <property type="entry name" value="1-ACYLGLYCEROL-3-PHOSPHATE O-ACYLTRANSFERASE 3, ISOFORM E-RELATED"/>
    <property type="match status" value="1"/>
</dbReference>
<keyword evidence="3" id="KW-0012">Acyltransferase</keyword>
<evidence type="ECO:0000259" key="5">
    <source>
        <dbReference type="SMART" id="SM00563"/>
    </source>
</evidence>
<feature type="transmembrane region" description="Helical" evidence="4">
    <location>
        <begin position="313"/>
        <end position="336"/>
    </location>
</feature>
<feature type="domain" description="Phospholipid/glycerol acyltransferase" evidence="5">
    <location>
        <begin position="94"/>
        <end position="208"/>
    </location>
</feature>
<protein>
    <submittedName>
        <fullName evidence="7 8">1-acyl-sn-glycerol-3-phosphate acyltransferase delta-like</fullName>
    </submittedName>
</protein>
<dbReference type="Pfam" id="PF01553">
    <property type="entry name" value="Acyltransferase"/>
    <property type="match status" value="1"/>
</dbReference>
<dbReference type="KEGG" id="aten:116291315"/>
<comment type="similarity">
    <text evidence="1">Belongs to the 1-acyl-sn-glycerol-3-phosphate acyltransferase family.</text>
</comment>
<dbReference type="GeneID" id="116291315"/>
<accession>A0A6P8HNY7</accession>
<dbReference type="Pfam" id="PF16076">
    <property type="entry name" value="Acyltransf_C"/>
    <property type="match status" value="1"/>
</dbReference>
<dbReference type="GO" id="GO:0012505">
    <property type="term" value="C:endomembrane system"/>
    <property type="evidence" value="ECO:0007669"/>
    <property type="project" value="TreeGrafter"/>
</dbReference>
<dbReference type="CDD" id="cd07990">
    <property type="entry name" value="LPLAT_LCLAT1-like"/>
    <property type="match status" value="1"/>
</dbReference>
<name>A0A6P8HNY7_ACTTE</name>
<evidence type="ECO:0000313" key="8">
    <source>
        <dbReference type="RefSeq" id="XP_031554342.1"/>
    </source>
</evidence>
<keyword evidence="2" id="KW-0808">Transferase</keyword>
<keyword evidence="4" id="KW-0472">Membrane</keyword>
<dbReference type="AlphaFoldDB" id="A0A6P8HNY7"/>
<evidence type="ECO:0000256" key="2">
    <source>
        <dbReference type="ARBA" id="ARBA00022679"/>
    </source>
</evidence>
<evidence type="ECO:0000256" key="3">
    <source>
        <dbReference type="ARBA" id="ARBA00023315"/>
    </source>
</evidence>
<dbReference type="Proteomes" id="UP000515163">
    <property type="component" value="Unplaced"/>
</dbReference>
<dbReference type="SMART" id="SM00563">
    <property type="entry name" value="PlsC"/>
    <property type="match status" value="1"/>
</dbReference>
<evidence type="ECO:0000313" key="6">
    <source>
        <dbReference type="Proteomes" id="UP000515163"/>
    </source>
</evidence>
<keyword evidence="4" id="KW-1133">Transmembrane helix</keyword>
<dbReference type="PANTHER" id="PTHR10983">
    <property type="entry name" value="1-ACYLGLYCEROL-3-PHOSPHATE ACYLTRANSFERASE-RELATED"/>
    <property type="match status" value="1"/>
</dbReference>
<evidence type="ECO:0000313" key="7">
    <source>
        <dbReference type="RefSeq" id="XP_031554341.1"/>
    </source>
</evidence>
<dbReference type="OrthoDB" id="189226at2759"/>
<dbReference type="SUPFAM" id="SSF69593">
    <property type="entry name" value="Glycerol-3-phosphate (1)-acyltransferase"/>
    <property type="match status" value="1"/>
</dbReference>
<evidence type="ECO:0000256" key="4">
    <source>
        <dbReference type="SAM" id="Phobius"/>
    </source>
</evidence>
<feature type="transmembrane region" description="Helical" evidence="4">
    <location>
        <begin position="342"/>
        <end position="361"/>
    </location>
</feature>
<sequence length="386" mass="44422">MDVLDQILYVLKMLPGAWLWFVLVFLVSGLIINIIQLSLLPLWFINKTLYRWLNLRIVYLHWCQLTFLAEWWGGVNIKLYGNKEDYDKLGSESGICLANHRSDVDWLIGWIMADRAGILGGTKCFMKGYLKFLPILGISWWSTEYAFVSRNWKHDKTVLERSLQTLEDFPYPFWIAIFAEGTRITDEKLEASIEYAKNSGLPILHHHLLPRPRGFAITAHHLKDKLPVVYDMEMGFPPGSEPTMRKLLLGEGFEVHLLIRRIPVSAIPTGSIEETSDWCRQLYQEKDKALGHFLEHKEFPAPRVIYPRKLHNIFVVLAWHLLLLFPLVSYIISVLLSGNIKMLFIAFGVVILGYLMVKVLLHVSDSKKGSSFGLKSTSNNVIKKKA</sequence>
<organism evidence="6 8">
    <name type="scientific">Actinia tenebrosa</name>
    <name type="common">Australian red waratah sea anemone</name>
    <dbReference type="NCBI Taxonomy" id="6105"/>
    <lineage>
        <taxon>Eukaryota</taxon>
        <taxon>Metazoa</taxon>
        <taxon>Cnidaria</taxon>
        <taxon>Anthozoa</taxon>
        <taxon>Hexacorallia</taxon>
        <taxon>Actiniaria</taxon>
        <taxon>Actiniidae</taxon>
        <taxon>Actinia</taxon>
    </lineage>
</organism>
<gene>
    <name evidence="7 8" type="primary">LOC116291315</name>
</gene>
<keyword evidence="6" id="KW-1185">Reference proteome</keyword>
<dbReference type="InterPro" id="IPR032098">
    <property type="entry name" value="Acyltransf_C"/>
</dbReference>
<dbReference type="RefSeq" id="XP_031554341.1">
    <property type="nucleotide sequence ID" value="XM_031698481.1"/>
</dbReference>